<evidence type="ECO:0000313" key="11">
    <source>
        <dbReference type="Proteomes" id="UP000019183"/>
    </source>
</evidence>
<comment type="subcellular location">
    <subcellularLocation>
        <location evidence="1">Cell outer membrane</location>
        <topology evidence="1">Lipid-anchor</topology>
    </subcellularLocation>
</comment>
<keyword evidence="4" id="KW-0564">Palmitate</keyword>
<keyword evidence="3" id="KW-0472">Membrane</keyword>
<dbReference type="Proteomes" id="UP000019183">
    <property type="component" value="Unassembled WGS sequence"/>
</dbReference>
<proteinExistence type="inferred from homology"/>
<keyword evidence="6 10" id="KW-0449">Lipoprotein</keyword>
<evidence type="ECO:0000256" key="4">
    <source>
        <dbReference type="ARBA" id="ARBA00023139"/>
    </source>
</evidence>
<keyword evidence="11" id="KW-1185">Reference proteome</keyword>
<dbReference type="EMBL" id="CBWK010000253">
    <property type="protein sequence ID" value="CDL08843.1"/>
    <property type="molecule type" value="Genomic_DNA"/>
</dbReference>
<keyword evidence="5" id="KW-0998">Cell outer membrane</keyword>
<dbReference type="NCBIfam" id="NF047847">
    <property type="entry name" value="SS_mature_LptM"/>
    <property type="match status" value="1"/>
</dbReference>
<reference evidence="10" key="1">
    <citation type="submission" date="2013-10" db="EMBL/GenBank/DDBJ databases">
        <title>Antibiotic resistance diversity of beta-lactamase producers in the General Hospital Vienna.</title>
        <authorList>
            <person name="Barisic I."/>
            <person name="Mitteregger D."/>
            <person name="Hirschl A.M."/>
            <person name="Noehammer C."/>
            <person name="Wiesinger-Mayr H."/>
        </authorList>
    </citation>
    <scope>NUCLEOTIDE SEQUENCE [LARGE SCALE GENOMIC DNA]</scope>
    <source>
        <strain evidence="10">IS43</strain>
    </source>
</reference>
<accession>W1DHD8</accession>
<evidence type="ECO:0000256" key="6">
    <source>
        <dbReference type="ARBA" id="ARBA00023288"/>
    </source>
</evidence>
<organism evidence="10 11">
    <name type="scientific">Klebsiella pneumoniae IS43</name>
    <dbReference type="NCBI Taxonomy" id="1432552"/>
    <lineage>
        <taxon>Bacteria</taxon>
        <taxon>Pseudomonadati</taxon>
        <taxon>Pseudomonadota</taxon>
        <taxon>Gammaproteobacteria</taxon>
        <taxon>Enterobacterales</taxon>
        <taxon>Enterobacteriaceae</taxon>
        <taxon>Klebsiella/Raoultella group</taxon>
        <taxon>Klebsiella</taxon>
        <taxon>Klebsiella pneumoniae complex</taxon>
    </lineage>
</organism>
<keyword evidence="2" id="KW-0732">Signal</keyword>
<dbReference type="eggNOG" id="COG5567">
    <property type="taxonomic scope" value="Bacteria"/>
</dbReference>
<evidence type="ECO:0000256" key="3">
    <source>
        <dbReference type="ARBA" id="ARBA00023136"/>
    </source>
</evidence>
<feature type="region of interest" description="Disordered" evidence="9">
    <location>
        <begin position="14"/>
        <end position="57"/>
    </location>
</feature>
<evidence type="ECO:0000313" key="10">
    <source>
        <dbReference type="EMBL" id="CDL08843.1"/>
    </source>
</evidence>
<evidence type="ECO:0000256" key="5">
    <source>
        <dbReference type="ARBA" id="ARBA00023237"/>
    </source>
</evidence>
<evidence type="ECO:0000256" key="2">
    <source>
        <dbReference type="ARBA" id="ARBA00022729"/>
    </source>
</evidence>
<evidence type="ECO:0000256" key="8">
    <source>
        <dbReference type="ARBA" id="ARBA00049730"/>
    </source>
</evidence>
<sequence length="57" mass="5962">MFAIFSLTGCGLKGPLYFPPADKTAPPPTKPVNPGIQSATPDRNDRGDTGGPSQVNY</sequence>
<dbReference type="InterPro" id="IPR032831">
    <property type="entry name" value="LptM_cons"/>
</dbReference>
<protein>
    <recommendedName>
        <fullName evidence="8">LPS-assembly lipoprotein LptM</fullName>
    </recommendedName>
</protein>
<comment type="similarity">
    <text evidence="7">Belongs to the LptM family.</text>
</comment>
<dbReference type="GO" id="GO:0009279">
    <property type="term" value="C:cell outer membrane"/>
    <property type="evidence" value="ECO:0007669"/>
    <property type="project" value="UniProtKB-SubCell"/>
</dbReference>
<evidence type="ECO:0000256" key="9">
    <source>
        <dbReference type="SAM" id="MobiDB-lite"/>
    </source>
</evidence>
<name>W1DHD8_KLEPN</name>
<comment type="caution">
    <text evidence="10">The sequence shown here is derived from an EMBL/GenBank/DDBJ whole genome shotgun (WGS) entry which is preliminary data.</text>
</comment>
<evidence type="ECO:0000256" key="1">
    <source>
        <dbReference type="ARBA" id="ARBA00004459"/>
    </source>
</evidence>
<dbReference type="AlphaFoldDB" id="W1DHD8"/>
<evidence type="ECO:0000256" key="7">
    <source>
        <dbReference type="ARBA" id="ARBA00049647"/>
    </source>
</evidence>
<dbReference type="Pfam" id="PF13627">
    <property type="entry name" value="LptM_cons"/>
    <property type="match status" value="1"/>
</dbReference>